<dbReference type="AlphaFoldDB" id="A0A939PIM8"/>
<dbReference type="SMART" id="SM00855">
    <property type="entry name" value="PGAM"/>
    <property type="match status" value="1"/>
</dbReference>
<evidence type="ECO:0000313" key="1">
    <source>
        <dbReference type="EMBL" id="MBO2449884.1"/>
    </source>
</evidence>
<dbReference type="SUPFAM" id="SSF53254">
    <property type="entry name" value="Phosphoglycerate mutase-like"/>
    <property type="match status" value="1"/>
</dbReference>
<evidence type="ECO:0000313" key="2">
    <source>
        <dbReference type="Proteomes" id="UP000669179"/>
    </source>
</evidence>
<name>A0A939PIM8_9ACTN</name>
<dbReference type="PANTHER" id="PTHR48100:SF2">
    <property type="entry name" value="CONSERVED PROTEIN"/>
    <property type="match status" value="1"/>
</dbReference>
<dbReference type="NCBIfam" id="TIGR03848">
    <property type="entry name" value="MSMEG_4193"/>
    <property type="match status" value="1"/>
</dbReference>
<dbReference type="InterPro" id="IPR013078">
    <property type="entry name" value="His_Pase_superF_clade-1"/>
</dbReference>
<dbReference type="PANTHER" id="PTHR48100">
    <property type="entry name" value="BROAD-SPECIFICITY PHOSPHATASE YOR283W-RELATED"/>
    <property type="match status" value="1"/>
</dbReference>
<dbReference type="GO" id="GO:0016791">
    <property type="term" value="F:phosphatase activity"/>
    <property type="evidence" value="ECO:0007669"/>
    <property type="project" value="TreeGrafter"/>
</dbReference>
<sequence length="232" mass="24870">MTTLLLVRHGLTAMTGPVLAGWTPDLHLDERGRGQAGRLAARIAGLPLAAVVSSPLDRCLETAEAIAAGHAEPIEKIETDDRFGEVRYGDWTGRPLKELAEEPLWRVVQAHPSAARFPGEDGESLAEAQFRAVAAVRDWNERIEAEHGKDALYAVCSHGDIIKAIVADALGLHLDQFQRIQADPASLTVIRYTELRPFVVRTNDTGGDVEALVPKRDEDAGGDSDAAVGGGA</sequence>
<reference evidence="1" key="1">
    <citation type="submission" date="2021-03" db="EMBL/GenBank/DDBJ databases">
        <authorList>
            <person name="Kanchanasin P."/>
            <person name="Saeng-In P."/>
            <person name="Phongsopitanun W."/>
            <person name="Yuki M."/>
            <person name="Kudo T."/>
            <person name="Ohkuma M."/>
            <person name="Tanasupawat S."/>
        </authorList>
    </citation>
    <scope>NUCLEOTIDE SEQUENCE</scope>
    <source>
        <strain evidence="1">GKU 128</strain>
    </source>
</reference>
<protein>
    <submittedName>
        <fullName evidence="1">MSMEG_4193 family putative phosphomutase</fullName>
    </submittedName>
</protein>
<comment type="caution">
    <text evidence="1">The sequence shown here is derived from an EMBL/GenBank/DDBJ whole genome shotgun (WGS) entry which is preliminary data.</text>
</comment>
<dbReference type="Proteomes" id="UP000669179">
    <property type="component" value="Unassembled WGS sequence"/>
</dbReference>
<gene>
    <name evidence="1" type="ORF">J4573_22470</name>
</gene>
<organism evidence="1 2">
    <name type="scientific">Actinomadura barringtoniae</name>
    <dbReference type="NCBI Taxonomy" id="1427535"/>
    <lineage>
        <taxon>Bacteria</taxon>
        <taxon>Bacillati</taxon>
        <taxon>Actinomycetota</taxon>
        <taxon>Actinomycetes</taxon>
        <taxon>Streptosporangiales</taxon>
        <taxon>Thermomonosporaceae</taxon>
        <taxon>Actinomadura</taxon>
    </lineage>
</organism>
<proteinExistence type="predicted"/>
<dbReference type="Gene3D" id="3.40.50.1240">
    <property type="entry name" value="Phosphoglycerate mutase-like"/>
    <property type="match status" value="1"/>
</dbReference>
<dbReference type="CDD" id="cd07067">
    <property type="entry name" value="HP_PGM_like"/>
    <property type="match status" value="1"/>
</dbReference>
<accession>A0A939PIM8</accession>
<dbReference type="InterPro" id="IPR050275">
    <property type="entry name" value="PGM_Phosphatase"/>
</dbReference>
<dbReference type="InterPro" id="IPR022492">
    <property type="entry name" value="Phosphomutase_MSMEG4193_put"/>
</dbReference>
<dbReference type="Pfam" id="PF00300">
    <property type="entry name" value="His_Phos_1"/>
    <property type="match status" value="1"/>
</dbReference>
<keyword evidence="2" id="KW-1185">Reference proteome</keyword>
<dbReference type="InterPro" id="IPR029033">
    <property type="entry name" value="His_PPase_superfam"/>
</dbReference>
<dbReference type="RefSeq" id="WP_208257773.1">
    <property type="nucleotide sequence ID" value="NZ_JAGEOJ010000009.1"/>
</dbReference>
<dbReference type="EMBL" id="JAGEOJ010000009">
    <property type="protein sequence ID" value="MBO2449884.1"/>
    <property type="molecule type" value="Genomic_DNA"/>
</dbReference>
<dbReference type="GO" id="GO:0005737">
    <property type="term" value="C:cytoplasm"/>
    <property type="evidence" value="ECO:0007669"/>
    <property type="project" value="TreeGrafter"/>
</dbReference>